<reference evidence="2" key="1">
    <citation type="submission" date="2021-09" db="EMBL/GenBank/DDBJ databases">
        <authorList>
            <consortium name="AG Swart"/>
            <person name="Singh M."/>
            <person name="Singh A."/>
            <person name="Seah K."/>
            <person name="Emmerich C."/>
        </authorList>
    </citation>
    <scope>NUCLEOTIDE SEQUENCE</scope>
    <source>
        <strain evidence="2">ATCC30299</strain>
    </source>
</reference>
<proteinExistence type="predicted"/>
<dbReference type="EMBL" id="CAJZBQ010000032">
    <property type="protein sequence ID" value="CAG9322640.1"/>
    <property type="molecule type" value="Genomic_DNA"/>
</dbReference>
<keyword evidence="3" id="KW-1185">Reference proteome</keyword>
<feature type="compositionally biased region" description="Basic and acidic residues" evidence="1">
    <location>
        <begin position="145"/>
        <end position="158"/>
    </location>
</feature>
<sequence>MGDYIDNRITQFKDWTNLISKHKQKLAEIMKTPSRRIDNLLPSFYHSAPCKRKNKSPEKVNWLYEENNRFLHKLLDVTSGITIVKAHKKKHNLRRLSSTMKEKSRIEYDNLQFADRLINIRPTLSVKKWEAGYKASRKYKEIISRPHLADRKKSETPRKSLPSTAFGGKRPITVQTVDFRIGASSEVIEKEPQPIYQIL</sequence>
<dbReference type="Proteomes" id="UP001162131">
    <property type="component" value="Unassembled WGS sequence"/>
</dbReference>
<gene>
    <name evidence="2" type="ORF">BSTOLATCC_MIC31763</name>
</gene>
<comment type="caution">
    <text evidence="2">The sequence shown here is derived from an EMBL/GenBank/DDBJ whole genome shotgun (WGS) entry which is preliminary data.</text>
</comment>
<evidence type="ECO:0000256" key="1">
    <source>
        <dbReference type="SAM" id="MobiDB-lite"/>
    </source>
</evidence>
<evidence type="ECO:0008006" key="4">
    <source>
        <dbReference type="Google" id="ProtNLM"/>
    </source>
</evidence>
<organism evidence="2 3">
    <name type="scientific">Blepharisma stoltei</name>
    <dbReference type="NCBI Taxonomy" id="1481888"/>
    <lineage>
        <taxon>Eukaryota</taxon>
        <taxon>Sar</taxon>
        <taxon>Alveolata</taxon>
        <taxon>Ciliophora</taxon>
        <taxon>Postciliodesmatophora</taxon>
        <taxon>Heterotrichea</taxon>
        <taxon>Heterotrichida</taxon>
        <taxon>Blepharismidae</taxon>
        <taxon>Blepharisma</taxon>
    </lineage>
</organism>
<dbReference type="AlphaFoldDB" id="A0AAU9JA62"/>
<protein>
    <recommendedName>
        <fullName evidence="4">Ribosomal protein S4</fullName>
    </recommendedName>
</protein>
<feature type="region of interest" description="Disordered" evidence="1">
    <location>
        <begin position="145"/>
        <end position="167"/>
    </location>
</feature>
<accession>A0AAU9JA62</accession>
<evidence type="ECO:0000313" key="3">
    <source>
        <dbReference type="Proteomes" id="UP001162131"/>
    </source>
</evidence>
<evidence type="ECO:0000313" key="2">
    <source>
        <dbReference type="EMBL" id="CAG9322640.1"/>
    </source>
</evidence>
<name>A0AAU9JA62_9CILI</name>